<evidence type="ECO:0000313" key="1">
    <source>
        <dbReference type="EMBL" id="KAE9634402.1"/>
    </source>
</evidence>
<keyword evidence="2" id="KW-1185">Reference proteome</keyword>
<name>A0A7C8LHW5_9FIRM</name>
<dbReference type="AlphaFoldDB" id="A0A7C8LHW5"/>
<dbReference type="InterPro" id="IPR025374">
    <property type="entry name" value="DUF4364"/>
</dbReference>
<accession>A0A7C8LHW5</accession>
<gene>
    <name evidence="1" type="ORF">GND95_06940</name>
</gene>
<protein>
    <submittedName>
        <fullName evidence="1">DUF4364 family protein</fullName>
    </submittedName>
</protein>
<reference evidence="1 2" key="1">
    <citation type="submission" date="2019-12" db="EMBL/GenBank/DDBJ databases">
        <title>Defluviitalea raffinosedens, isolated from a biogas fermenter, genome sequencing and characterization.</title>
        <authorList>
            <person name="Rettenmaier R."/>
            <person name="Schneider M."/>
            <person name="Neuhaus K."/>
            <person name="Liebl W."/>
            <person name="Zverlov V."/>
        </authorList>
    </citation>
    <scope>NUCLEOTIDE SEQUENCE [LARGE SCALE GENOMIC DNA]</scope>
    <source>
        <strain evidence="1 2">249c-K6</strain>
    </source>
</reference>
<organism evidence="1 2">
    <name type="scientific">Defluviitalea raffinosedens</name>
    <dbReference type="NCBI Taxonomy" id="1450156"/>
    <lineage>
        <taxon>Bacteria</taxon>
        <taxon>Bacillati</taxon>
        <taxon>Bacillota</taxon>
        <taxon>Clostridia</taxon>
        <taxon>Lachnospirales</taxon>
        <taxon>Defluviitaleaceae</taxon>
        <taxon>Defluviitalea</taxon>
    </lineage>
</organism>
<sequence length="179" mass="21172">MFQSINELATNKLILLYLISKIKMPLSHAQITQFIMERAYMDYFSLQQYLTELIDANLIVSQQENHKTRYIIANKGITTLEYFINRIPENIRLEIDEYIKKNRQQLKKELEITAEYIPEKHSEYMVHCKVKENDITLMDLQLSVASKEQAKKICENWRRNAQNLYGSILSSLIQNPPDE</sequence>
<dbReference type="RefSeq" id="WP_158740133.1">
    <property type="nucleotide sequence ID" value="NZ_JAFBEP010000002.1"/>
</dbReference>
<dbReference type="OrthoDB" id="9783597at2"/>
<dbReference type="EMBL" id="WSLF01000005">
    <property type="protein sequence ID" value="KAE9634402.1"/>
    <property type="molecule type" value="Genomic_DNA"/>
</dbReference>
<dbReference type="Gene3D" id="1.10.10.10">
    <property type="entry name" value="Winged helix-like DNA-binding domain superfamily/Winged helix DNA-binding domain"/>
    <property type="match status" value="1"/>
</dbReference>
<evidence type="ECO:0000313" key="2">
    <source>
        <dbReference type="Proteomes" id="UP000483018"/>
    </source>
</evidence>
<dbReference type="InterPro" id="IPR036388">
    <property type="entry name" value="WH-like_DNA-bd_sf"/>
</dbReference>
<proteinExistence type="predicted"/>
<dbReference type="Proteomes" id="UP000483018">
    <property type="component" value="Unassembled WGS sequence"/>
</dbReference>
<dbReference type="Pfam" id="PF14277">
    <property type="entry name" value="DUF4364"/>
    <property type="match status" value="1"/>
</dbReference>
<comment type="caution">
    <text evidence="1">The sequence shown here is derived from an EMBL/GenBank/DDBJ whole genome shotgun (WGS) entry which is preliminary data.</text>
</comment>